<evidence type="ECO:0000313" key="3">
    <source>
        <dbReference type="Proteomes" id="UP000031575"/>
    </source>
</evidence>
<dbReference type="EMBL" id="AWTV01000008">
    <property type="protein sequence ID" value="KIH90188.1"/>
    <property type="molecule type" value="Genomic_DNA"/>
</dbReference>
<proteinExistence type="predicted"/>
<protein>
    <submittedName>
        <fullName evidence="2">Uncharacterized protein</fullName>
    </submittedName>
</protein>
<dbReference type="GeneID" id="63682114"/>
<sequence>MRRQTEHIDGEPQGFLQMVLGFAVMVFGLGIQGARLGGASIDILALLKTLGRAGNTDAAVIAPNQGLDVCNGAPSSFG</sequence>
<keyword evidence="1" id="KW-0472">Membrane</keyword>
<evidence type="ECO:0000313" key="2">
    <source>
        <dbReference type="EMBL" id="KIH90188.1"/>
    </source>
</evidence>
<dbReference type="RefSeq" id="XP_040618198.1">
    <property type="nucleotide sequence ID" value="XM_040767193.1"/>
</dbReference>
<reference evidence="2 3" key="1">
    <citation type="journal article" date="2014" name="BMC Genomics">
        <title>Comparative genomics of the major fungal agents of human and animal Sporotrichosis: Sporothrix schenckii and Sporothrix brasiliensis.</title>
        <authorList>
            <person name="Teixeira M.M."/>
            <person name="de Almeida L.G."/>
            <person name="Kubitschek-Barreira P."/>
            <person name="Alves F.L."/>
            <person name="Kioshima E.S."/>
            <person name="Abadio A.K."/>
            <person name="Fernandes L."/>
            <person name="Derengowski L.S."/>
            <person name="Ferreira K.S."/>
            <person name="Souza R.C."/>
            <person name="Ruiz J.C."/>
            <person name="de Andrade N.C."/>
            <person name="Paes H.C."/>
            <person name="Nicola A.M."/>
            <person name="Albuquerque P."/>
            <person name="Gerber A.L."/>
            <person name="Martins V.P."/>
            <person name="Peconick L.D."/>
            <person name="Neto A.V."/>
            <person name="Chaucanez C.B."/>
            <person name="Silva P.A."/>
            <person name="Cunha O.L."/>
            <person name="de Oliveira F.F."/>
            <person name="dos Santos T.C."/>
            <person name="Barros A.L."/>
            <person name="Soares M.A."/>
            <person name="de Oliveira L.M."/>
            <person name="Marini M.M."/>
            <person name="Villalobos-Duno H."/>
            <person name="Cunha M.M."/>
            <person name="de Hoog S."/>
            <person name="da Silveira J.F."/>
            <person name="Henrissat B."/>
            <person name="Nino-Vega G.A."/>
            <person name="Cisalpino P.S."/>
            <person name="Mora-Montes H.M."/>
            <person name="Almeida S.R."/>
            <person name="Stajich J.E."/>
            <person name="Lopes-Bezerra L.M."/>
            <person name="Vasconcelos A.T."/>
            <person name="Felipe M.S."/>
        </authorList>
    </citation>
    <scope>NUCLEOTIDE SEQUENCE [LARGE SCALE GENOMIC DNA]</scope>
    <source>
        <strain evidence="2 3">5110</strain>
    </source>
</reference>
<organism evidence="2 3">
    <name type="scientific">Sporothrix brasiliensis 5110</name>
    <dbReference type="NCBI Taxonomy" id="1398154"/>
    <lineage>
        <taxon>Eukaryota</taxon>
        <taxon>Fungi</taxon>
        <taxon>Dikarya</taxon>
        <taxon>Ascomycota</taxon>
        <taxon>Pezizomycotina</taxon>
        <taxon>Sordariomycetes</taxon>
        <taxon>Sordariomycetidae</taxon>
        <taxon>Ophiostomatales</taxon>
        <taxon>Ophiostomataceae</taxon>
        <taxon>Sporothrix</taxon>
    </lineage>
</organism>
<keyword evidence="3" id="KW-1185">Reference proteome</keyword>
<keyword evidence="1" id="KW-1133">Transmembrane helix</keyword>
<comment type="caution">
    <text evidence="2">The sequence shown here is derived from an EMBL/GenBank/DDBJ whole genome shotgun (WGS) entry which is preliminary data.</text>
</comment>
<feature type="transmembrane region" description="Helical" evidence="1">
    <location>
        <begin position="15"/>
        <end position="34"/>
    </location>
</feature>
<dbReference type="HOGENOM" id="CLU_2623605_0_0_1"/>
<dbReference type="Proteomes" id="UP000031575">
    <property type="component" value="Unassembled WGS sequence"/>
</dbReference>
<gene>
    <name evidence="2" type="ORF">SPBR_09067</name>
</gene>
<accession>A0A0C2FGL1</accession>
<dbReference type="VEuPathDB" id="FungiDB:SPBR_09067"/>
<evidence type="ECO:0000256" key="1">
    <source>
        <dbReference type="SAM" id="Phobius"/>
    </source>
</evidence>
<name>A0A0C2FGL1_9PEZI</name>
<keyword evidence="1" id="KW-0812">Transmembrane</keyword>
<dbReference type="AlphaFoldDB" id="A0A0C2FGL1"/>